<feature type="transmembrane region" description="Helical" evidence="7">
    <location>
        <begin position="12"/>
        <end position="40"/>
    </location>
</feature>
<comment type="similarity">
    <text evidence="7">Belongs to the binding-protein-dependent transport system permease family.</text>
</comment>
<reference evidence="9" key="1">
    <citation type="journal article" date="2021" name="PeerJ">
        <title>Extensive microbial diversity within the chicken gut microbiome revealed by metagenomics and culture.</title>
        <authorList>
            <person name="Gilroy R."/>
            <person name="Ravi A."/>
            <person name="Getino M."/>
            <person name="Pursley I."/>
            <person name="Horton D.L."/>
            <person name="Alikhan N.F."/>
            <person name="Baker D."/>
            <person name="Gharbi K."/>
            <person name="Hall N."/>
            <person name="Watson M."/>
            <person name="Adriaenssens E.M."/>
            <person name="Foster-Nyarko E."/>
            <person name="Jarju S."/>
            <person name="Secka A."/>
            <person name="Antonio M."/>
            <person name="Oren A."/>
            <person name="Chaudhuri R.R."/>
            <person name="La Ragione R."/>
            <person name="Hildebrand F."/>
            <person name="Pallen M.J."/>
        </authorList>
    </citation>
    <scope>NUCLEOTIDE SEQUENCE</scope>
    <source>
        <strain evidence="9">USAMLcec2-132</strain>
    </source>
</reference>
<name>A0A9D2NER9_9FIRM</name>
<accession>A0A9D2NER9</accession>
<feature type="transmembrane region" description="Helical" evidence="7">
    <location>
        <begin position="107"/>
        <end position="127"/>
    </location>
</feature>
<evidence type="ECO:0000256" key="2">
    <source>
        <dbReference type="ARBA" id="ARBA00022448"/>
    </source>
</evidence>
<dbReference type="Proteomes" id="UP000823891">
    <property type="component" value="Unassembled WGS sequence"/>
</dbReference>
<comment type="subcellular location">
    <subcellularLocation>
        <location evidence="1 7">Cell membrane</location>
        <topology evidence="1 7">Multi-pass membrane protein</topology>
    </subcellularLocation>
</comment>
<evidence type="ECO:0000256" key="6">
    <source>
        <dbReference type="ARBA" id="ARBA00023136"/>
    </source>
</evidence>
<dbReference type="PANTHER" id="PTHR30193:SF37">
    <property type="entry name" value="INNER MEMBRANE ABC TRANSPORTER PERMEASE PROTEIN YCJO"/>
    <property type="match status" value="1"/>
</dbReference>
<dbReference type="CDD" id="cd06261">
    <property type="entry name" value="TM_PBP2"/>
    <property type="match status" value="1"/>
</dbReference>
<evidence type="ECO:0000256" key="5">
    <source>
        <dbReference type="ARBA" id="ARBA00022989"/>
    </source>
</evidence>
<comment type="caution">
    <text evidence="9">The sequence shown here is derived from an EMBL/GenBank/DDBJ whole genome shotgun (WGS) entry which is preliminary data.</text>
</comment>
<keyword evidence="5 7" id="KW-1133">Transmembrane helix</keyword>
<gene>
    <name evidence="9" type="ORF">H9761_10595</name>
</gene>
<dbReference type="InterPro" id="IPR051393">
    <property type="entry name" value="ABC_transporter_permease"/>
</dbReference>
<proteinExistence type="inferred from homology"/>
<keyword evidence="3" id="KW-1003">Cell membrane</keyword>
<feature type="transmembrane region" description="Helical" evidence="7">
    <location>
        <begin position="269"/>
        <end position="291"/>
    </location>
</feature>
<evidence type="ECO:0000256" key="4">
    <source>
        <dbReference type="ARBA" id="ARBA00022692"/>
    </source>
</evidence>
<dbReference type="SUPFAM" id="SSF161098">
    <property type="entry name" value="MetI-like"/>
    <property type="match status" value="1"/>
</dbReference>
<feature type="transmembrane region" description="Helical" evidence="7">
    <location>
        <begin position="205"/>
        <end position="228"/>
    </location>
</feature>
<keyword evidence="6 7" id="KW-0472">Membrane</keyword>
<evidence type="ECO:0000313" key="9">
    <source>
        <dbReference type="EMBL" id="HJC24142.1"/>
    </source>
</evidence>
<feature type="transmembrane region" description="Helical" evidence="7">
    <location>
        <begin position="167"/>
        <end position="185"/>
    </location>
</feature>
<feature type="transmembrane region" description="Helical" evidence="7">
    <location>
        <begin position="73"/>
        <end position="95"/>
    </location>
</feature>
<feature type="domain" description="ABC transmembrane type-1" evidence="8">
    <location>
        <begin position="69"/>
        <end position="284"/>
    </location>
</feature>
<evidence type="ECO:0000313" key="10">
    <source>
        <dbReference type="Proteomes" id="UP000823891"/>
    </source>
</evidence>
<evidence type="ECO:0000259" key="8">
    <source>
        <dbReference type="PROSITE" id="PS50928"/>
    </source>
</evidence>
<dbReference type="GO" id="GO:0055085">
    <property type="term" value="P:transmembrane transport"/>
    <property type="evidence" value="ECO:0007669"/>
    <property type="project" value="InterPro"/>
</dbReference>
<reference evidence="9" key="2">
    <citation type="submission" date="2021-04" db="EMBL/GenBank/DDBJ databases">
        <authorList>
            <person name="Gilroy R."/>
        </authorList>
    </citation>
    <scope>NUCLEOTIDE SEQUENCE</scope>
    <source>
        <strain evidence="9">USAMLcec2-132</strain>
    </source>
</reference>
<dbReference type="AlphaFoldDB" id="A0A9D2NER9"/>
<dbReference type="GO" id="GO:0005886">
    <property type="term" value="C:plasma membrane"/>
    <property type="evidence" value="ECO:0007669"/>
    <property type="project" value="UniProtKB-SubCell"/>
</dbReference>
<keyword evidence="4 7" id="KW-0812">Transmembrane</keyword>
<dbReference type="PANTHER" id="PTHR30193">
    <property type="entry name" value="ABC TRANSPORTER PERMEASE PROTEIN"/>
    <property type="match status" value="1"/>
</dbReference>
<evidence type="ECO:0000256" key="1">
    <source>
        <dbReference type="ARBA" id="ARBA00004651"/>
    </source>
</evidence>
<keyword evidence="2 7" id="KW-0813">Transport</keyword>
<dbReference type="EMBL" id="DWWS01000038">
    <property type="protein sequence ID" value="HJC24142.1"/>
    <property type="molecule type" value="Genomic_DNA"/>
</dbReference>
<organism evidence="9 10">
    <name type="scientific">Candidatus Eisenbergiella merdavium</name>
    <dbReference type="NCBI Taxonomy" id="2838551"/>
    <lineage>
        <taxon>Bacteria</taxon>
        <taxon>Bacillati</taxon>
        <taxon>Bacillota</taxon>
        <taxon>Clostridia</taxon>
        <taxon>Lachnospirales</taxon>
        <taxon>Lachnospiraceae</taxon>
        <taxon>Eisenbergiella</taxon>
    </lineage>
</organism>
<dbReference type="Gene3D" id="1.10.3720.10">
    <property type="entry name" value="MetI-like"/>
    <property type="match status" value="1"/>
</dbReference>
<dbReference type="PROSITE" id="PS50928">
    <property type="entry name" value="ABC_TM1"/>
    <property type="match status" value="1"/>
</dbReference>
<protein>
    <submittedName>
        <fullName evidence="9">Sugar ABC transporter permease</fullName>
    </submittedName>
</protein>
<evidence type="ECO:0000256" key="3">
    <source>
        <dbReference type="ARBA" id="ARBA00022475"/>
    </source>
</evidence>
<dbReference type="Pfam" id="PF00528">
    <property type="entry name" value="BPD_transp_1"/>
    <property type="match status" value="1"/>
</dbReference>
<evidence type="ECO:0000256" key="7">
    <source>
        <dbReference type="RuleBase" id="RU363032"/>
    </source>
</evidence>
<dbReference type="InterPro" id="IPR035906">
    <property type="entry name" value="MetI-like_sf"/>
</dbReference>
<sequence length="300" mass="33509">MLNTIKPKGRTIFLYLLIPVAMFLFTVFVPLLTALVYSFFEWKGGPQKTFTGLQNYIALFHDAVFWEAFGHNIYLVVVCILGQIGIAFILVMMIGSRLVKCKAIHRTFGFFPSTISAVCLGLIWNMIYHNQYGVINWFLRTIGREDLCRVWLNETDMVMLLVSIPLIWQYIGYYMVIILSAVAGIDSEIFESAEIDGANGVQRALYITLPLIKNTMLVCITLCIAGNMKAFDNIFVMTKGGPGTASMVMAMYGYQISFNQSNMGYGSCISVGIFVLSLLVIGGSQGLIKLLTREKEGGRK</sequence>
<dbReference type="InterPro" id="IPR000515">
    <property type="entry name" value="MetI-like"/>
</dbReference>